<reference evidence="1" key="2">
    <citation type="journal article" date="2015" name="Fish Shellfish Immunol.">
        <title>Early steps in the European eel (Anguilla anguilla)-Vibrio vulnificus interaction in the gills: Role of the RtxA13 toxin.</title>
        <authorList>
            <person name="Callol A."/>
            <person name="Pajuelo D."/>
            <person name="Ebbesson L."/>
            <person name="Teles M."/>
            <person name="MacKenzie S."/>
            <person name="Amaro C."/>
        </authorList>
    </citation>
    <scope>NUCLEOTIDE SEQUENCE</scope>
</reference>
<protein>
    <submittedName>
        <fullName evidence="1">Uncharacterized protein</fullName>
    </submittedName>
</protein>
<sequence length="26" mass="2904">MWSGLPITSIKANVIRAILNYTDTLI</sequence>
<proteinExistence type="predicted"/>
<name>A0A0E9Q0I1_ANGAN</name>
<evidence type="ECO:0000313" key="1">
    <source>
        <dbReference type="EMBL" id="JAH09653.1"/>
    </source>
</evidence>
<reference evidence="1" key="1">
    <citation type="submission" date="2014-11" db="EMBL/GenBank/DDBJ databases">
        <authorList>
            <person name="Amaro Gonzalez C."/>
        </authorList>
    </citation>
    <scope>NUCLEOTIDE SEQUENCE</scope>
</reference>
<organism evidence="1">
    <name type="scientific">Anguilla anguilla</name>
    <name type="common">European freshwater eel</name>
    <name type="synonym">Muraena anguilla</name>
    <dbReference type="NCBI Taxonomy" id="7936"/>
    <lineage>
        <taxon>Eukaryota</taxon>
        <taxon>Metazoa</taxon>
        <taxon>Chordata</taxon>
        <taxon>Craniata</taxon>
        <taxon>Vertebrata</taxon>
        <taxon>Euteleostomi</taxon>
        <taxon>Actinopterygii</taxon>
        <taxon>Neopterygii</taxon>
        <taxon>Teleostei</taxon>
        <taxon>Anguilliformes</taxon>
        <taxon>Anguillidae</taxon>
        <taxon>Anguilla</taxon>
    </lineage>
</organism>
<dbReference type="AlphaFoldDB" id="A0A0E9Q0I1"/>
<dbReference type="EMBL" id="GBXM01098924">
    <property type="protein sequence ID" value="JAH09653.1"/>
    <property type="molecule type" value="Transcribed_RNA"/>
</dbReference>
<accession>A0A0E9Q0I1</accession>